<dbReference type="SUPFAM" id="SSF47413">
    <property type="entry name" value="lambda repressor-like DNA-binding domains"/>
    <property type="match status" value="1"/>
</dbReference>
<sequence length="336" mass="37408">MKIVDVAAKAGVSPTTVSRVLNGSSLVKSRTRNKVMQAIEELGYYPNAAAKNLRSQRTWKIGVIVMDINVSYYAEIIKGIENTAYAKGYKVLICDAQNNREKERDFLGLLMDRTIDGLILVTPQMSDPEIADLADKGYDIGIIGRYIDHERVACAYTDNIEFSERAVSHLIENGHTHIAFLSGFAEAVDSYERLEGYIRALKKHNIPFRPELIENGNFDETLGYEAVMRLFAKKVPFTAVYAANDEMALGVYKACKELGIRIPSQLALVGVDNNRIGKYIVPTLSTVEQPKYAMGARLTENLIGWMTQKQFPERRDLKIASELIIRESSGGTGSDG</sequence>
<dbReference type="EMBL" id="JBHTGQ010000014">
    <property type="protein sequence ID" value="MFC7749507.1"/>
    <property type="molecule type" value="Genomic_DNA"/>
</dbReference>
<dbReference type="CDD" id="cd01392">
    <property type="entry name" value="HTH_LacI"/>
    <property type="match status" value="1"/>
</dbReference>
<dbReference type="Pfam" id="PF00356">
    <property type="entry name" value="LacI"/>
    <property type="match status" value="1"/>
</dbReference>
<dbReference type="SMART" id="SM00354">
    <property type="entry name" value="HTH_LACI"/>
    <property type="match status" value="1"/>
</dbReference>
<dbReference type="Pfam" id="PF13377">
    <property type="entry name" value="Peripla_BP_3"/>
    <property type="match status" value="1"/>
</dbReference>
<dbReference type="PROSITE" id="PS50932">
    <property type="entry name" value="HTH_LACI_2"/>
    <property type="match status" value="1"/>
</dbReference>
<dbReference type="InterPro" id="IPR028082">
    <property type="entry name" value="Peripla_BP_I"/>
</dbReference>
<organism evidence="5 6">
    <name type="scientific">Paenibacillus thermoaerophilus</name>
    <dbReference type="NCBI Taxonomy" id="1215385"/>
    <lineage>
        <taxon>Bacteria</taxon>
        <taxon>Bacillati</taxon>
        <taxon>Bacillota</taxon>
        <taxon>Bacilli</taxon>
        <taxon>Bacillales</taxon>
        <taxon>Paenibacillaceae</taxon>
        <taxon>Paenibacillus</taxon>
    </lineage>
</organism>
<evidence type="ECO:0000259" key="4">
    <source>
        <dbReference type="PROSITE" id="PS50932"/>
    </source>
</evidence>
<dbReference type="SUPFAM" id="SSF53822">
    <property type="entry name" value="Periplasmic binding protein-like I"/>
    <property type="match status" value="1"/>
</dbReference>
<accession>A0ABW2V4L2</accession>
<evidence type="ECO:0000313" key="6">
    <source>
        <dbReference type="Proteomes" id="UP001596528"/>
    </source>
</evidence>
<dbReference type="Proteomes" id="UP001596528">
    <property type="component" value="Unassembled WGS sequence"/>
</dbReference>
<dbReference type="InterPro" id="IPR046335">
    <property type="entry name" value="LacI/GalR-like_sensor"/>
</dbReference>
<reference evidence="6" key="1">
    <citation type="journal article" date="2019" name="Int. J. Syst. Evol. Microbiol.">
        <title>The Global Catalogue of Microorganisms (GCM) 10K type strain sequencing project: providing services to taxonomists for standard genome sequencing and annotation.</title>
        <authorList>
            <consortium name="The Broad Institute Genomics Platform"/>
            <consortium name="The Broad Institute Genome Sequencing Center for Infectious Disease"/>
            <person name="Wu L."/>
            <person name="Ma J."/>
        </authorList>
    </citation>
    <scope>NUCLEOTIDE SEQUENCE [LARGE SCALE GENOMIC DNA]</scope>
    <source>
        <strain evidence="6">JCM 18657</strain>
    </source>
</reference>
<dbReference type="InterPro" id="IPR010982">
    <property type="entry name" value="Lambda_DNA-bd_dom_sf"/>
</dbReference>
<keyword evidence="1" id="KW-0805">Transcription regulation</keyword>
<evidence type="ECO:0000256" key="1">
    <source>
        <dbReference type="ARBA" id="ARBA00023015"/>
    </source>
</evidence>
<keyword evidence="2 5" id="KW-0238">DNA-binding</keyword>
<proteinExistence type="predicted"/>
<dbReference type="RefSeq" id="WP_342774276.1">
    <property type="nucleotide sequence ID" value="NZ_JBHTGQ010000014.1"/>
</dbReference>
<comment type="caution">
    <text evidence="5">The sequence shown here is derived from an EMBL/GenBank/DDBJ whole genome shotgun (WGS) entry which is preliminary data.</text>
</comment>
<dbReference type="GO" id="GO:0003677">
    <property type="term" value="F:DNA binding"/>
    <property type="evidence" value="ECO:0007669"/>
    <property type="project" value="UniProtKB-KW"/>
</dbReference>
<keyword evidence="6" id="KW-1185">Reference proteome</keyword>
<protein>
    <submittedName>
        <fullName evidence="5">LacI family DNA-binding transcriptional regulator</fullName>
    </submittedName>
</protein>
<evidence type="ECO:0000256" key="3">
    <source>
        <dbReference type="ARBA" id="ARBA00023163"/>
    </source>
</evidence>
<feature type="domain" description="HTH lacI-type" evidence="4">
    <location>
        <begin position="1"/>
        <end position="55"/>
    </location>
</feature>
<evidence type="ECO:0000256" key="2">
    <source>
        <dbReference type="ARBA" id="ARBA00023125"/>
    </source>
</evidence>
<dbReference type="PROSITE" id="PS00356">
    <property type="entry name" value="HTH_LACI_1"/>
    <property type="match status" value="1"/>
</dbReference>
<dbReference type="Gene3D" id="3.40.50.2300">
    <property type="match status" value="2"/>
</dbReference>
<name>A0ABW2V4L2_9BACL</name>
<dbReference type="InterPro" id="IPR000843">
    <property type="entry name" value="HTH_LacI"/>
</dbReference>
<gene>
    <name evidence="5" type="ORF">ACFQWB_06050</name>
</gene>
<dbReference type="PANTHER" id="PTHR30146">
    <property type="entry name" value="LACI-RELATED TRANSCRIPTIONAL REPRESSOR"/>
    <property type="match status" value="1"/>
</dbReference>
<keyword evidence="3" id="KW-0804">Transcription</keyword>
<dbReference type="CDD" id="cd06267">
    <property type="entry name" value="PBP1_LacI_sugar_binding-like"/>
    <property type="match status" value="1"/>
</dbReference>
<dbReference type="PANTHER" id="PTHR30146:SF109">
    <property type="entry name" value="HTH-TYPE TRANSCRIPTIONAL REGULATOR GALS"/>
    <property type="match status" value="1"/>
</dbReference>
<dbReference type="Gene3D" id="1.10.260.40">
    <property type="entry name" value="lambda repressor-like DNA-binding domains"/>
    <property type="match status" value="1"/>
</dbReference>
<evidence type="ECO:0000313" key="5">
    <source>
        <dbReference type="EMBL" id="MFC7749507.1"/>
    </source>
</evidence>